<dbReference type="SUPFAM" id="SSF53474">
    <property type="entry name" value="alpha/beta-Hydrolases"/>
    <property type="match status" value="1"/>
</dbReference>
<reference evidence="5" key="1">
    <citation type="journal article" date="2014" name="Proc. Natl. Acad. Sci. U.S.A.">
        <title>Extensive sampling of basidiomycete genomes demonstrates inadequacy of the white-rot/brown-rot paradigm for wood decay fungi.</title>
        <authorList>
            <person name="Riley R."/>
            <person name="Salamov A.A."/>
            <person name="Brown D.W."/>
            <person name="Nagy L.G."/>
            <person name="Floudas D."/>
            <person name="Held B.W."/>
            <person name="Levasseur A."/>
            <person name="Lombard V."/>
            <person name="Morin E."/>
            <person name="Otillar R."/>
            <person name="Lindquist E.A."/>
            <person name="Sun H."/>
            <person name="LaButti K.M."/>
            <person name="Schmutz J."/>
            <person name="Jabbour D."/>
            <person name="Luo H."/>
            <person name="Baker S.E."/>
            <person name="Pisabarro A.G."/>
            <person name="Walton J.D."/>
            <person name="Blanchette R.A."/>
            <person name="Henrissat B."/>
            <person name="Martin F."/>
            <person name="Cullen D."/>
            <person name="Hibbett D.S."/>
            <person name="Grigoriev I.V."/>
        </authorList>
    </citation>
    <scope>NUCLEOTIDE SEQUENCE [LARGE SCALE GENOMIC DNA]</scope>
    <source>
        <strain evidence="5">FD-172 SS1</strain>
    </source>
</reference>
<proteinExistence type="predicted"/>
<dbReference type="GO" id="GO:0016020">
    <property type="term" value="C:membrane"/>
    <property type="evidence" value="ECO:0007669"/>
    <property type="project" value="TreeGrafter"/>
</dbReference>
<evidence type="ECO:0000313" key="5">
    <source>
        <dbReference type="Proteomes" id="UP000027195"/>
    </source>
</evidence>
<evidence type="ECO:0000259" key="3">
    <source>
        <dbReference type="Pfam" id="PF00561"/>
    </source>
</evidence>
<protein>
    <recommendedName>
        <fullName evidence="3">AB hydrolase-1 domain-containing protein</fullName>
    </recommendedName>
</protein>
<evidence type="ECO:0000313" key="4">
    <source>
        <dbReference type="EMBL" id="KDQ11039.1"/>
    </source>
</evidence>
<evidence type="ECO:0000256" key="2">
    <source>
        <dbReference type="SAM" id="SignalP"/>
    </source>
</evidence>
<dbReference type="AlphaFoldDB" id="A0A067M650"/>
<feature type="domain" description="AB hydrolase-1" evidence="3">
    <location>
        <begin position="43"/>
        <end position="118"/>
    </location>
</feature>
<dbReference type="PANTHER" id="PTHR43798:SF31">
    <property type="entry name" value="AB HYDROLASE SUPERFAMILY PROTEIN YCLE"/>
    <property type="match status" value="1"/>
</dbReference>
<dbReference type="InParanoid" id="A0A067M650"/>
<dbReference type="Proteomes" id="UP000027195">
    <property type="component" value="Unassembled WGS sequence"/>
</dbReference>
<dbReference type="Pfam" id="PF00561">
    <property type="entry name" value="Abhydrolase_1"/>
    <property type="match status" value="1"/>
</dbReference>
<accession>A0A067M650</accession>
<evidence type="ECO:0000256" key="1">
    <source>
        <dbReference type="ARBA" id="ARBA00022801"/>
    </source>
</evidence>
<dbReference type="InterPro" id="IPR029058">
    <property type="entry name" value="AB_hydrolase_fold"/>
</dbReference>
<feature type="signal peptide" evidence="2">
    <location>
        <begin position="1"/>
        <end position="19"/>
    </location>
</feature>
<dbReference type="OrthoDB" id="408373at2759"/>
<dbReference type="PANTHER" id="PTHR43798">
    <property type="entry name" value="MONOACYLGLYCEROL LIPASE"/>
    <property type="match status" value="1"/>
</dbReference>
<dbReference type="InterPro" id="IPR050266">
    <property type="entry name" value="AB_hydrolase_sf"/>
</dbReference>
<name>A0A067M650_BOTB1</name>
<dbReference type="HOGENOM" id="CLU_020336_18_1_1"/>
<dbReference type="InterPro" id="IPR000073">
    <property type="entry name" value="AB_hydrolase_1"/>
</dbReference>
<keyword evidence="1" id="KW-0378">Hydrolase</keyword>
<organism evidence="4 5">
    <name type="scientific">Botryobasidium botryosum (strain FD-172 SS1)</name>
    <dbReference type="NCBI Taxonomy" id="930990"/>
    <lineage>
        <taxon>Eukaryota</taxon>
        <taxon>Fungi</taxon>
        <taxon>Dikarya</taxon>
        <taxon>Basidiomycota</taxon>
        <taxon>Agaricomycotina</taxon>
        <taxon>Agaricomycetes</taxon>
        <taxon>Cantharellales</taxon>
        <taxon>Botryobasidiaceae</taxon>
        <taxon>Botryobasidium</taxon>
    </lineage>
</organism>
<gene>
    <name evidence="4" type="ORF">BOTBODRAFT_57759</name>
</gene>
<feature type="chain" id="PRO_5001644402" description="AB hydrolase-1 domain-containing protein" evidence="2">
    <location>
        <begin position="20"/>
        <end position="308"/>
    </location>
</feature>
<dbReference type="GO" id="GO:0016787">
    <property type="term" value="F:hydrolase activity"/>
    <property type="evidence" value="ECO:0007669"/>
    <property type="project" value="UniProtKB-KW"/>
</dbReference>
<dbReference type="EMBL" id="KL198062">
    <property type="protein sequence ID" value="KDQ11039.1"/>
    <property type="molecule type" value="Genomic_DNA"/>
</dbReference>
<sequence>MTATKIPVVLLALLHSTLALFIHSKDGTQLWAEAKGDTSKPGVVWLHGYPSSSIVFDEYFEDEDYLSQFHMVRYDIRGMGQSDKPSDPAAYHPERFSEDFDAVVQAFNLHKPCVVGWSSISHDIYEYHGHGYISGFIYMASFHHPAKTGDFTYPERVPMYYKMLDTSNVTAFLEGADEFVDSLLAHPDDIPWKTRMLWTSLVTTVPQSVSYLLLFRDQPGTRLLDEGAPVLPVLYIEAAKDSIINNSAIIETTFRPKFKKLEVLTIPDAGHAAFLHGYKEIKEGIVQFVNKVTKEEEHAGGSPSHIEL</sequence>
<dbReference type="Gene3D" id="3.40.50.1820">
    <property type="entry name" value="alpha/beta hydrolase"/>
    <property type="match status" value="1"/>
</dbReference>
<keyword evidence="5" id="KW-1185">Reference proteome</keyword>
<keyword evidence="2" id="KW-0732">Signal</keyword>